<sequence length="157" mass="18113">MVFEELKNFPEDVIEQWIKPYAELSGWPPKVGLDGVPTDRWRYLLSLKPLPWWQNGEWVKCKGSLSIHDLSEGSRDAIVKMAFAYLTGAENEYSLSMSDMRERLDKISEYLQSHKKLPCSPILYEGVDGISVAEKIHRHPSLNGMNYPLRLSLLDKF</sequence>
<accession>A0ABZ0JUH6</accession>
<protein>
    <submittedName>
        <fullName evidence="1">Uncharacterized protein</fullName>
    </submittedName>
</protein>
<gene>
    <name evidence="1" type="ORF">RGE70_11535</name>
</gene>
<evidence type="ECO:0000313" key="1">
    <source>
        <dbReference type="EMBL" id="WOT03967.1"/>
    </source>
</evidence>
<dbReference type="EMBL" id="CP136522">
    <property type="protein sequence ID" value="WOT03967.1"/>
    <property type="molecule type" value="Genomic_DNA"/>
</dbReference>
<dbReference type="RefSeq" id="WP_310471598.1">
    <property type="nucleotide sequence ID" value="NZ_CP136522.1"/>
</dbReference>
<evidence type="ECO:0000313" key="2">
    <source>
        <dbReference type="Proteomes" id="UP001529491"/>
    </source>
</evidence>
<dbReference type="Proteomes" id="UP001529491">
    <property type="component" value="Chromosome"/>
</dbReference>
<keyword evidence="2" id="KW-1185">Reference proteome</keyword>
<organism evidence="1 2">
    <name type="scientific">Shewanella youngdeokensis</name>
    <dbReference type="NCBI Taxonomy" id="2999068"/>
    <lineage>
        <taxon>Bacteria</taxon>
        <taxon>Pseudomonadati</taxon>
        <taxon>Pseudomonadota</taxon>
        <taxon>Gammaproteobacteria</taxon>
        <taxon>Alteromonadales</taxon>
        <taxon>Shewanellaceae</taxon>
        <taxon>Shewanella</taxon>
    </lineage>
</organism>
<name>A0ABZ0JUH6_9GAMM</name>
<proteinExistence type="predicted"/>
<reference evidence="1 2" key="1">
    <citation type="submission" date="2023-10" db="EMBL/GenBank/DDBJ databases">
        <title>Complete genome sequence of Shewanella sp. DAU334.</title>
        <authorList>
            <person name="Lee Y.-S."/>
            <person name="Jeong H.-R."/>
            <person name="Hwang E.-J."/>
            <person name="Choi Y.-L."/>
            <person name="Kim G.-D."/>
        </authorList>
    </citation>
    <scope>NUCLEOTIDE SEQUENCE [LARGE SCALE GENOMIC DNA]</scope>
    <source>
        <strain evidence="1 2">DAU334</strain>
    </source>
</reference>